<dbReference type="Proteomes" id="UP000521358">
    <property type="component" value="Unassembled WGS sequence"/>
</dbReference>
<accession>A0A7X6D816</accession>
<organism evidence="1 2">
    <name type="scientific">Vagococcus fluvialis</name>
    <dbReference type="NCBI Taxonomy" id="2738"/>
    <lineage>
        <taxon>Bacteria</taxon>
        <taxon>Bacillati</taxon>
        <taxon>Bacillota</taxon>
        <taxon>Bacilli</taxon>
        <taxon>Lactobacillales</taxon>
        <taxon>Enterococcaceae</taxon>
        <taxon>Vagococcus</taxon>
    </lineage>
</organism>
<name>A0A7X6D816_9ENTE</name>
<sequence>MGEQEFVKRCKEELVKLYNERSGSLALKIKESDLYVVWLTKVLQNNKALLSTNIDGDGLYFEVTFNGDKQEFYFDVYKKQENICIKA</sequence>
<dbReference type="InterPro" id="IPR046242">
    <property type="entry name" value="DUF6275"/>
</dbReference>
<evidence type="ECO:0000313" key="2">
    <source>
        <dbReference type="Proteomes" id="UP000521358"/>
    </source>
</evidence>
<reference evidence="1 2" key="1">
    <citation type="submission" date="2020-03" db="EMBL/GenBank/DDBJ databases">
        <title>Bacterial samples isolated from urine from healthy bovine heifers (Gyr breed).</title>
        <authorList>
            <person name="Giannattasio-Ferraz S."/>
            <person name="Maskeri L."/>
            <person name="Penido A."/>
            <person name="Barbosa-Stancioli E.F."/>
            <person name="Putonti C."/>
        </authorList>
    </citation>
    <scope>NUCLEOTIDE SEQUENCE [LARGE SCALE GENOMIC DNA]</scope>
    <source>
        <strain evidence="1 2">UFMG-H7</strain>
    </source>
</reference>
<protein>
    <submittedName>
        <fullName evidence="1">Uncharacterized protein</fullName>
    </submittedName>
</protein>
<gene>
    <name evidence="1" type="ORF">HED35_03725</name>
</gene>
<evidence type="ECO:0000313" key="1">
    <source>
        <dbReference type="EMBL" id="NKC67188.1"/>
    </source>
</evidence>
<comment type="caution">
    <text evidence="1">The sequence shown here is derived from an EMBL/GenBank/DDBJ whole genome shotgun (WGS) entry which is preliminary data.</text>
</comment>
<dbReference type="AlphaFoldDB" id="A0A7X6D816"/>
<dbReference type="RefSeq" id="WP_167806445.1">
    <property type="nucleotide sequence ID" value="NZ_JAAVMB010000003.1"/>
</dbReference>
<proteinExistence type="predicted"/>
<dbReference type="Pfam" id="PF19791">
    <property type="entry name" value="DUF6275"/>
    <property type="match status" value="1"/>
</dbReference>
<dbReference type="EMBL" id="JAAVMB010000003">
    <property type="protein sequence ID" value="NKC67188.1"/>
    <property type="molecule type" value="Genomic_DNA"/>
</dbReference>